<name>A0A839RUR7_9ACTN</name>
<organism evidence="10 11">
    <name type="scientific">Hoyosella altamirensis</name>
    <dbReference type="NCBI Taxonomy" id="616997"/>
    <lineage>
        <taxon>Bacteria</taxon>
        <taxon>Bacillati</taxon>
        <taxon>Actinomycetota</taxon>
        <taxon>Actinomycetes</taxon>
        <taxon>Mycobacteriales</taxon>
        <taxon>Hoyosellaceae</taxon>
        <taxon>Hoyosella</taxon>
    </lineage>
</organism>
<dbReference type="Pfam" id="PF02551">
    <property type="entry name" value="Acyl_CoA_thio"/>
    <property type="match status" value="1"/>
</dbReference>
<evidence type="ECO:0000256" key="4">
    <source>
        <dbReference type="ARBA" id="ARBA00023098"/>
    </source>
</evidence>
<evidence type="ECO:0000256" key="7">
    <source>
        <dbReference type="ARBA" id="ARBA00079653"/>
    </source>
</evidence>
<keyword evidence="11" id="KW-1185">Reference proteome</keyword>
<evidence type="ECO:0000313" key="10">
    <source>
        <dbReference type="EMBL" id="MBB3039968.1"/>
    </source>
</evidence>
<dbReference type="Proteomes" id="UP000567922">
    <property type="component" value="Unassembled WGS sequence"/>
</dbReference>
<evidence type="ECO:0000259" key="9">
    <source>
        <dbReference type="Pfam" id="PF13622"/>
    </source>
</evidence>
<keyword evidence="3 10" id="KW-0378">Hydrolase</keyword>
<dbReference type="Pfam" id="PF13622">
    <property type="entry name" value="4HBT_3"/>
    <property type="match status" value="1"/>
</dbReference>
<reference evidence="10 11" key="1">
    <citation type="submission" date="2020-08" db="EMBL/GenBank/DDBJ databases">
        <title>Sequencing the genomes of 1000 actinobacteria strains.</title>
        <authorList>
            <person name="Klenk H.-P."/>
        </authorList>
    </citation>
    <scope>NUCLEOTIDE SEQUENCE [LARGE SCALE GENOMIC DNA]</scope>
    <source>
        <strain evidence="10 11">DSM 45258</strain>
    </source>
</reference>
<dbReference type="RefSeq" id="WP_064438731.1">
    <property type="nucleotide sequence ID" value="NZ_BDDI01000002.1"/>
</dbReference>
<dbReference type="SUPFAM" id="SSF54637">
    <property type="entry name" value="Thioesterase/thiol ester dehydrase-isomerase"/>
    <property type="match status" value="2"/>
</dbReference>
<dbReference type="Gene3D" id="2.40.160.210">
    <property type="entry name" value="Acyl-CoA thioesterase, double hotdog domain"/>
    <property type="match status" value="1"/>
</dbReference>
<comment type="caution">
    <text evidence="10">The sequence shown here is derived from an EMBL/GenBank/DDBJ whole genome shotgun (WGS) entry which is preliminary data.</text>
</comment>
<dbReference type="InterPro" id="IPR029069">
    <property type="entry name" value="HotDog_dom_sf"/>
</dbReference>
<evidence type="ECO:0000256" key="5">
    <source>
        <dbReference type="ARBA" id="ARBA00050943"/>
    </source>
</evidence>
<keyword evidence="4" id="KW-0443">Lipid metabolism</keyword>
<comment type="catalytic activity">
    <reaction evidence="5">
        <text>a fatty acyl-CoA + H2O = a fatty acid + CoA + H(+)</text>
        <dbReference type="Rhea" id="RHEA:16781"/>
        <dbReference type="ChEBI" id="CHEBI:15377"/>
        <dbReference type="ChEBI" id="CHEBI:15378"/>
        <dbReference type="ChEBI" id="CHEBI:28868"/>
        <dbReference type="ChEBI" id="CHEBI:57287"/>
        <dbReference type="ChEBI" id="CHEBI:77636"/>
        <dbReference type="EC" id="3.1.2.20"/>
    </reaction>
    <physiologicalReaction direction="left-to-right" evidence="5">
        <dbReference type="Rhea" id="RHEA:16782"/>
    </physiologicalReaction>
</comment>
<dbReference type="AlphaFoldDB" id="A0A839RUR7"/>
<evidence type="ECO:0000256" key="6">
    <source>
        <dbReference type="ARBA" id="ARBA00071120"/>
    </source>
</evidence>
<protein>
    <recommendedName>
        <fullName evidence="6">Acyl-CoA thioesterase 2</fullName>
    </recommendedName>
    <alternativeName>
        <fullName evidence="7">Thioesterase II</fullName>
    </alternativeName>
</protein>
<dbReference type="PANTHER" id="PTHR11066">
    <property type="entry name" value="ACYL-COA THIOESTERASE"/>
    <property type="match status" value="1"/>
</dbReference>
<dbReference type="InterPro" id="IPR003703">
    <property type="entry name" value="Acyl_CoA_thio"/>
</dbReference>
<gene>
    <name evidence="10" type="ORF">FHU29_004458</name>
</gene>
<accession>A0A839RUR7</accession>
<comment type="similarity">
    <text evidence="1">Belongs to the C/M/P thioester hydrolase family.</text>
</comment>
<dbReference type="InterPro" id="IPR042171">
    <property type="entry name" value="Acyl-CoA_hotdog"/>
</dbReference>
<evidence type="ECO:0000313" key="11">
    <source>
        <dbReference type="Proteomes" id="UP000567922"/>
    </source>
</evidence>
<dbReference type="OrthoDB" id="9781019at2"/>
<dbReference type="EMBL" id="JACHWS010000005">
    <property type="protein sequence ID" value="MBB3039968.1"/>
    <property type="molecule type" value="Genomic_DNA"/>
</dbReference>
<evidence type="ECO:0000259" key="8">
    <source>
        <dbReference type="Pfam" id="PF02551"/>
    </source>
</evidence>
<dbReference type="GO" id="GO:0006637">
    <property type="term" value="P:acyl-CoA metabolic process"/>
    <property type="evidence" value="ECO:0007669"/>
    <property type="project" value="InterPro"/>
</dbReference>
<dbReference type="GO" id="GO:0009062">
    <property type="term" value="P:fatty acid catabolic process"/>
    <property type="evidence" value="ECO:0007669"/>
    <property type="project" value="TreeGrafter"/>
</dbReference>
<evidence type="ECO:0000256" key="1">
    <source>
        <dbReference type="ARBA" id="ARBA00006538"/>
    </source>
</evidence>
<dbReference type="FunFam" id="2.40.160.210:FF:000001">
    <property type="entry name" value="Acyl-CoA thioesterase II"/>
    <property type="match status" value="1"/>
</dbReference>
<evidence type="ECO:0000256" key="2">
    <source>
        <dbReference type="ARBA" id="ARBA00011881"/>
    </source>
</evidence>
<dbReference type="InterPro" id="IPR049449">
    <property type="entry name" value="TesB_ACOT8-like_N"/>
</dbReference>
<proteinExistence type="inferred from homology"/>
<dbReference type="GO" id="GO:0047617">
    <property type="term" value="F:fatty acyl-CoA hydrolase activity"/>
    <property type="evidence" value="ECO:0007669"/>
    <property type="project" value="UniProtKB-EC"/>
</dbReference>
<feature type="domain" description="Acyl-CoA thioesterase-like N-terminal HotDog" evidence="9">
    <location>
        <begin position="29"/>
        <end position="105"/>
    </location>
</feature>
<evidence type="ECO:0000256" key="3">
    <source>
        <dbReference type="ARBA" id="ARBA00022801"/>
    </source>
</evidence>
<dbReference type="PANTHER" id="PTHR11066:SF34">
    <property type="entry name" value="ACYL-COENZYME A THIOESTERASE 8"/>
    <property type="match status" value="1"/>
</dbReference>
<dbReference type="CDD" id="cd03444">
    <property type="entry name" value="Thioesterase_II_repeat1"/>
    <property type="match status" value="1"/>
</dbReference>
<comment type="subunit">
    <text evidence="2">Homotetramer.</text>
</comment>
<dbReference type="InterPro" id="IPR025652">
    <property type="entry name" value="TesB_C"/>
</dbReference>
<dbReference type="CDD" id="cd03445">
    <property type="entry name" value="Thioesterase_II_repeat2"/>
    <property type="match status" value="1"/>
</dbReference>
<feature type="domain" description="Acyl-CoA thioesterase 2 C-terminal" evidence="8">
    <location>
        <begin position="163"/>
        <end position="266"/>
    </location>
</feature>
<sequence length="274" mass="31458">MARIEEVLELEQIDRDIYRGAPIETILQRTFGGQVAGQSLISAVRTVDPEYTVHSLHAYFLRPGKPKIPTVYRVERIREGRSFCTRRVNALQDGEIIFVMSASFHRGDKGPEHMDEMPPVPKADDLPDSADAAEFRDRWELKEWSNWDLRIIPVDQTEMHPRLAAQQRVWMRYRAPLPDDQTTHVCTLAYMSDMMLLGSALVPHRGVKVQMASLDHAMWFFQPFRADEWLLYDQTSPFSGSGRSLTQGRIFDARGNMVAAVVQEGLTRWLQEQG</sequence>